<organism evidence="3 4">
    <name type="scientific">Rhodanobacter denitrificans</name>
    <dbReference type="NCBI Taxonomy" id="666685"/>
    <lineage>
        <taxon>Bacteria</taxon>
        <taxon>Pseudomonadati</taxon>
        <taxon>Pseudomonadota</taxon>
        <taxon>Gammaproteobacteria</taxon>
        <taxon>Lysobacterales</taxon>
        <taxon>Rhodanobacteraceae</taxon>
        <taxon>Rhodanobacter</taxon>
    </lineage>
</organism>
<dbReference type="Pfam" id="PF14559">
    <property type="entry name" value="TPR_19"/>
    <property type="match status" value="1"/>
</dbReference>
<dbReference type="OrthoDB" id="9766687at2"/>
<dbReference type="SUPFAM" id="SSF52540">
    <property type="entry name" value="P-loop containing nucleoside triphosphate hydrolases"/>
    <property type="match status" value="1"/>
</dbReference>
<gene>
    <name evidence="3" type="ORF">DEO45_10715</name>
</gene>
<proteinExistence type="predicted"/>
<dbReference type="SMART" id="SM00028">
    <property type="entry name" value="TPR"/>
    <property type="match status" value="3"/>
</dbReference>
<dbReference type="Pfam" id="PF13432">
    <property type="entry name" value="TPR_16"/>
    <property type="match status" value="1"/>
</dbReference>
<comment type="caution">
    <text evidence="3">The sequence shown here is derived from an EMBL/GenBank/DDBJ whole genome shotgun (WGS) entry which is preliminary data.</text>
</comment>
<feature type="repeat" description="TPR" evidence="2">
    <location>
        <begin position="106"/>
        <end position="139"/>
    </location>
</feature>
<dbReference type="PROSITE" id="PS50005">
    <property type="entry name" value="TPR"/>
    <property type="match status" value="1"/>
</dbReference>
<protein>
    <submittedName>
        <fullName evidence="3">Sulfotransferase family protein</fullName>
    </submittedName>
</protein>
<dbReference type="Gene3D" id="1.25.40.10">
    <property type="entry name" value="Tetratricopeptide repeat domain"/>
    <property type="match status" value="2"/>
</dbReference>
<dbReference type="GO" id="GO:0008476">
    <property type="term" value="F:protein-tyrosine sulfotransferase activity"/>
    <property type="evidence" value="ECO:0007669"/>
    <property type="project" value="InterPro"/>
</dbReference>
<dbReference type="InterPro" id="IPR011990">
    <property type="entry name" value="TPR-like_helical_dom_sf"/>
</dbReference>
<sequence length="610" mass="68193">MSTTLNEIPDIVAALQAGRAVDAERLCRDSLQRFPGDTDTLLLLALALGAQGRQEEAVAVHARLTELLPDSPLHWGNYATMLREAGRLDEAAVACDTALRLAPDDAAQWVNRGMLQLEQKNFEDARDALLRAVELDPRSPETIVRAARACAICRDYRAEELIRPWREWLPLEDDLQLELADLHQSLGDGRTAQILLEDLCARSPRNVPAAVLLAGVYERVNDLDAAQSLQESLLRHPGALSAANLQDLTHLRATMATRRGDATLARGILEQAGPRNPGDYAHYFDLAGVCDRLNDNAAAMRALDMAHRLQVDELRQTVPHRFEPGAPILPAAVGRVSAEDYLKWPQLLAPAGVESPVFIVGFPRSGTTLLEQMLDAHPSLQSMDERPFFNVLANRLDDDGISVPRDLHRLDQHACDELRKDYLQLVCTKIARRWDTQLVDKNPLNMLWLPLIHRIFPRAKFILALRHPCDVLISNYMQNYKASVLAAACASLPQLAAAYVTAMECWLHHVEVFKPDLLVSRYEELVADPEAHAHRIAEFLGVRDPSPMLRFDQHARDKGYIATPSYTQVIQPVNRKGLDRWKRYQGEFSAVLPVLVPMLRHWGYAGEPGA</sequence>
<evidence type="ECO:0000313" key="4">
    <source>
        <dbReference type="Proteomes" id="UP000252387"/>
    </source>
</evidence>
<evidence type="ECO:0000256" key="1">
    <source>
        <dbReference type="ARBA" id="ARBA00022679"/>
    </source>
</evidence>
<dbReference type="Gene3D" id="3.40.50.300">
    <property type="entry name" value="P-loop containing nucleotide triphosphate hydrolases"/>
    <property type="match status" value="1"/>
</dbReference>
<dbReference type="AlphaFoldDB" id="A0A368KCS5"/>
<evidence type="ECO:0000256" key="2">
    <source>
        <dbReference type="PROSITE-ProRule" id="PRU00339"/>
    </source>
</evidence>
<dbReference type="Pfam" id="PF13469">
    <property type="entry name" value="Sulfotransfer_3"/>
    <property type="match status" value="1"/>
</dbReference>
<keyword evidence="2" id="KW-0802">TPR repeat</keyword>
<reference evidence="3 4" key="1">
    <citation type="submission" date="2018-05" db="EMBL/GenBank/DDBJ databases">
        <title>Draft genome sequence of Rhodanobacter denitrificans Yn1 isolated from gold copper mine.</title>
        <authorList>
            <person name="Yang N."/>
            <person name="Mazhar H.S."/>
            <person name="Rensing C."/>
        </authorList>
    </citation>
    <scope>NUCLEOTIDE SEQUENCE [LARGE SCALE GENOMIC DNA]</scope>
    <source>
        <strain evidence="3 4">Yn1</strain>
    </source>
</reference>
<accession>A0A368KCS5</accession>
<dbReference type="PANTHER" id="PTHR12788:SF10">
    <property type="entry name" value="PROTEIN-TYROSINE SULFOTRANSFERASE"/>
    <property type="match status" value="1"/>
</dbReference>
<name>A0A368KCS5_9GAMM</name>
<dbReference type="InterPro" id="IPR026634">
    <property type="entry name" value="TPST-like"/>
</dbReference>
<dbReference type="EMBL" id="QFWQ01000006">
    <property type="protein sequence ID" value="RCS29627.1"/>
    <property type="molecule type" value="Genomic_DNA"/>
</dbReference>
<keyword evidence="4" id="KW-1185">Reference proteome</keyword>
<dbReference type="InterPro" id="IPR019734">
    <property type="entry name" value="TPR_rpt"/>
</dbReference>
<dbReference type="Proteomes" id="UP000252387">
    <property type="component" value="Unassembled WGS sequence"/>
</dbReference>
<keyword evidence="1 3" id="KW-0808">Transferase</keyword>
<dbReference type="InterPro" id="IPR027417">
    <property type="entry name" value="P-loop_NTPase"/>
</dbReference>
<evidence type="ECO:0000313" key="3">
    <source>
        <dbReference type="EMBL" id="RCS29627.1"/>
    </source>
</evidence>
<dbReference type="PANTHER" id="PTHR12788">
    <property type="entry name" value="PROTEIN-TYROSINE SULFOTRANSFERASE 2"/>
    <property type="match status" value="1"/>
</dbReference>
<dbReference type="SUPFAM" id="SSF48452">
    <property type="entry name" value="TPR-like"/>
    <property type="match status" value="2"/>
</dbReference>